<comment type="caution">
    <text evidence="1">The sequence shown here is derived from an EMBL/GenBank/DDBJ whole genome shotgun (WGS) entry which is preliminary data.</text>
</comment>
<gene>
    <name evidence="1" type="ORF">DXC80_03735</name>
</gene>
<sequence length="755" mass="84008">MNKLILNAVALRYRALYLGINREDINMTSEVSAPVIAFVARLKENGFSVSEELLHALCAVSANDLSDITDPINDIMGVSLNWASLVKGWNVPTGESHIDHLVTLFANLLGGEKAGIKGEKLACGCFIPEGIFPLERYNGCPFCGKPFKTANYVFKGQGSKLKELRLFTDKEMKNVFESLLSSATPLDGTQKDSLQKLLTIYPIPENIQIGMKETAMFVVKSLIDGGKAIESGALMKTPADILRYLWFEKTGNVQIIEPKTLVAHARKLYFHMWGPLDRGVEASAEMKKKLQLKYNRQMCRIVAEWLNGVKLSAEHAAENMNPKRGMWVRMIRALRLGEYARKPGFERLAKLLDVFYHQNYTTWQGQVDEARINNEADAVLGMLKQRPGMFARCLFATMLRFEKDKTLAAFDEVADKLPARLLLSLGNAADLYFDIKQTRIARPITGGTKEVPVNKLLNLYSEDDRKEMAAAVNELYKASMKRRYAAVKTASKTIYIDPMLYHIPVSVGDRATTIQDTSCALMGTRFAVEGDAVRLFLQWGKGLHAQHLDMDLSCRIALGDGKVDECAYYHLKAVGAKHSGDIRSIPEMVGTAEYIELSMPELIQAGASYVTFTCNAYSWGELSPNLVVGWMDSTHPMKISEKDGVAYDPSCVQHMVRINESNLAKGLVFGIFDIEKREIVWLEMPFTNQTLKGCDSTAVEALLKRLENKLSVGELLSLKASAQGLASVESTDEADESYTYEWALNPAVVANLLLG</sequence>
<evidence type="ECO:0000313" key="2">
    <source>
        <dbReference type="Proteomes" id="UP000260795"/>
    </source>
</evidence>
<reference evidence="1 2" key="1">
    <citation type="submission" date="2018-08" db="EMBL/GenBank/DDBJ databases">
        <title>A genome reference for cultivated species of the human gut microbiota.</title>
        <authorList>
            <person name="Zou Y."/>
            <person name="Xue W."/>
            <person name="Luo G."/>
        </authorList>
    </citation>
    <scope>NUCLEOTIDE SEQUENCE [LARGE SCALE GENOMIC DNA]</scope>
    <source>
        <strain evidence="1 2">TF08-13</strain>
    </source>
</reference>
<organism evidence="1 2">
    <name type="scientific">Bacteroides uniformis</name>
    <dbReference type="NCBI Taxonomy" id="820"/>
    <lineage>
        <taxon>Bacteria</taxon>
        <taxon>Pseudomonadati</taxon>
        <taxon>Bacteroidota</taxon>
        <taxon>Bacteroidia</taxon>
        <taxon>Bacteroidales</taxon>
        <taxon>Bacteroidaceae</taxon>
        <taxon>Bacteroides</taxon>
    </lineage>
</organism>
<dbReference type="EMBL" id="QSRK01000004">
    <property type="protein sequence ID" value="RGL16291.1"/>
    <property type="molecule type" value="Genomic_DNA"/>
</dbReference>
<name>A0A3E4R7T4_BACUN</name>
<proteinExistence type="predicted"/>
<dbReference type="AlphaFoldDB" id="A0A3E4R7T4"/>
<evidence type="ECO:0008006" key="3">
    <source>
        <dbReference type="Google" id="ProtNLM"/>
    </source>
</evidence>
<evidence type="ECO:0000313" key="1">
    <source>
        <dbReference type="EMBL" id="RGL16291.1"/>
    </source>
</evidence>
<dbReference type="RefSeq" id="WP_117680686.1">
    <property type="nucleotide sequence ID" value="NZ_QSRK01000004.1"/>
</dbReference>
<accession>A0A3E4R7T4</accession>
<dbReference type="Proteomes" id="UP000260795">
    <property type="component" value="Unassembled WGS sequence"/>
</dbReference>
<protein>
    <recommendedName>
        <fullName evidence="3">Prokaryotic RING finger family 4</fullName>
    </recommendedName>
</protein>